<feature type="transmembrane region" description="Helical" evidence="1">
    <location>
        <begin position="35"/>
        <end position="58"/>
    </location>
</feature>
<dbReference type="EMBL" id="BMQV01000025">
    <property type="protein sequence ID" value="GGP57755.1"/>
    <property type="molecule type" value="Genomic_DNA"/>
</dbReference>
<organism evidence="2 3">
    <name type="scientific">Shewanella saliphila</name>
    <dbReference type="NCBI Taxonomy" id="2282698"/>
    <lineage>
        <taxon>Bacteria</taxon>
        <taxon>Pseudomonadati</taxon>
        <taxon>Pseudomonadota</taxon>
        <taxon>Gammaproteobacteria</taxon>
        <taxon>Alteromonadales</taxon>
        <taxon>Shewanellaceae</taxon>
        <taxon>Shewanella</taxon>
    </lineage>
</organism>
<accession>A0ABQ2Q8X4</accession>
<evidence type="ECO:0000256" key="1">
    <source>
        <dbReference type="SAM" id="Phobius"/>
    </source>
</evidence>
<feature type="transmembrane region" description="Helical" evidence="1">
    <location>
        <begin position="112"/>
        <end position="130"/>
    </location>
</feature>
<dbReference type="RefSeq" id="WP_229786433.1">
    <property type="nucleotide sequence ID" value="NZ_BMQV01000025.1"/>
</dbReference>
<feature type="transmembrane region" description="Helical" evidence="1">
    <location>
        <begin position="6"/>
        <end position="23"/>
    </location>
</feature>
<keyword evidence="1" id="KW-0472">Membrane</keyword>
<sequence length="174" mass="19209">MSKQLIVELLCISAVIIVSVIVMSRNKRNSVSVGLRINGFISGLLGSFLIMAGTVKFFDPFTTMFASQIALSELPFPTLARWAGQLGEIMAGVLFVLSLMIKQRFTPKLAKLIFYTASGLTTVIMLVAVYVHLLPGVPAEVLPLQSKPPVLTLIVLGLVWLNMYLYIHKRHVHQ</sequence>
<protein>
    <recommendedName>
        <fullName evidence="4">DUF1440 domain-containing protein</fullName>
    </recommendedName>
</protein>
<evidence type="ECO:0000313" key="2">
    <source>
        <dbReference type="EMBL" id="GGP57755.1"/>
    </source>
</evidence>
<name>A0ABQ2Q8X4_9GAMM</name>
<feature type="transmembrane region" description="Helical" evidence="1">
    <location>
        <begin position="78"/>
        <end position="100"/>
    </location>
</feature>
<feature type="transmembrane region" description="Helical" evidence="1">
    <location>
        <begin position="150"/>
        <end position="167"/>
    </location>
</feature>
<reference evidence="3" key="1">
    <citation type="journal article" date="2019" name="Int. J. Syst. Evol. Microbiol.">
        <title>The Global Catalogue of Microorganisms (GCM) 10K type strain sequencing project: providing services to taxonomists for standard genome sequencing and annotation.</title>
        <authorList>
            <consortium name="The Broad Institute Genomics Platform"/>
            <consortium name="The Broad Institute Genome Sequencing Center for Infectious Disease"/>
            <person name="Wu L."/>
            <person name="Ma J."/>
        </authorList>
    </citation>
    <scope>NUCLEOTIDE SEQUENCE [LARGE SCALE GENOMIC DNA]</scope>
    <source>
        <strain evidence="3">JCM 32304</strain>
    </source>
</reference>
<evidence type="ECO:0000313" key="3">
    <source>
        <dbReference type="Proteomes" id="UP000654367"/>
    </source>
</evidence>
<keyword evidence="3" id="KW-1185">Reference proteome</keyword>
<keyword evidence="1" id="KW-0812">Transmembrane</keyword>
<keyword evidence="1" id="KW-1133">Transmembrane helix</keyword>
<dbReference type="Proteomes" id="UP000654367">
    <property type="component" value="Unassembled WGS sequence"/>
</dbReference>
<comment type="caution">
    <text evidence="2">The sequence shown here is derived from an EMBL/GenBank/DDBJ whole genome shotgun (WGS) entry which is preliminary data.</text>
</comment>
<evidence type="ECO:0008006" key="4">
    <source>
        <dbReference type="Google" id="ProtNLM"/>
    </source>
</evidence>
<proteinExistence type="predicted"/>
<gene>
    <name evidence="2" type="ORF">GCM10009409_24740</name>
</gene>